<protein>
    <recommendedName>
        <fullName evidence="6">Pre-rRNA-processing protein TSR1 homolog</fullName>
    </recommendedName>
</protein>
<dbReference type="InterPro" id="IPR012948">
    <property type="entry name" value="AARP2CN"/>
</dbReference>
<dbReference type="AlphaFoldDB" id="A0A0B2V0A7"/>
<dbReference type="OrthoDB" id="119302at2759"/>
<dbReference type="Pfam" id="PF22298">
    <property type="entry name" value="Tsr1_G-like"/>
    <property type="match status" value="1"/>
</dbReference>
<dbReference type="GO" id="GO:0005525">
    <property type="term" value="F:GTP binding"/>
    <property type="evidence" value="ECO:0007669"/>
    <property type="project" value="TreeGrafter"/>
</dbReference>
<evidence type="ECO:0000256" key="2">
    <source>
        <dbReference type="ARBA" id="ARBA00022517"/>
    </source>
</evidence>
<evidence type="ECO:0000256" key="3">
    <source>
        <dbReference type="ARBA" id="ARBA00023242"/>
    </source>
</evidence>
<accession>A0A0B2V0A7</accession>
<proteinExistence type="inferred from homology"/>
<feature type="compositionally biased region" description="Basic residues" evidence="7">
    <location>
        <begin position="14"/>
        <end position="26"/>
    </location>
</feature>
<dbReference type="Proteomes" id="UP000031036">
    <property type="component" value="Unassembled WGS sequence"/>
</dbReference>
<dbReference type="SMART" id="SM01362">
    <property type="entry name" value="DUF663"/>
    <property type="match status" value="1"/>
</dbReference>
<dbReference type="InterPro" id="IPR039761">
    <property type="entry name" value="Bms1/Tsr1"/>
</dbReference>
<dbReference type="Pfam" id="PF08142">
    <property type="entry name" value="AARP2CN"/>
    <property type="match status" value="1"/>
</dbReference>
<evidence type="ECO:0000256" key="6">
    <source>
        <dbReference type="ARBA" id="ARBA00040070"/>
    </source>
</evidence>
<dbReference type="Pfam" id="PF04950">
    <property type="entry name" value="RIBIOP_C"/>
    <property type="match status" value="1"/>
</dbReference>
<gene>
    <name evidence="9" type="primary">tag-151</name>
    <name evidence="9" type="ORF">Tcan_06930</name>
</gene>
<evidence type="ECO:0000259" key="8">
    <source>
        <dbReference type="PROSITE" id="PS51714"/>
    </source>
</evidence>
<evidence type="ECO:0000313" key="10">
    <source>
        <dbReference type="Proteomes" id="UP000031036"/>
    </source>
</evidence>
<reference evidence="9 10" key="1">
    <citation type="submission" date="2014-11" db="EMBL/GenBank/DDBJ databases">
        <title>Genetic blueprint of the zoonotic pathogen Toxocara canis.</title>
        <authorList>
            <person name="Zhu X.-Q."/>
            <person name="Korhonen P.K."/>
            <person name="Cai H."/>
            <person name="Young N.D."/>
            <person name="Nejsum P."/>
            <person name="von Samson-Himmelstjerna G."/>
            <person name="Boag P.R."/>
            <person name="Tan P."/>
            <person name="Li Q."/>
            <person name="Min J."/>
            <person name="Yang Y."/>
            <person name="Wang X."/>
            <person name="Fang X."/>
            <person name="Hall R.S."/>
            <person name="Hofmann A."/>
            <person name="Sternberg P.W."/>
            <person name="Jex A.R."/>
            <person name="Gasser R.B."/>
        </authorList>
    </citation>
    <scope>NUCLEOTIDE SEQUENCE [LARGE SCALE GENOMIC DNA]</scope>
    <source>
        <strain evidence="9">PN_DK_2014</strain>
    </source>
</reference>
<dbReference type="InterPro" id="IPR007034">
    <property type="entry name" value="BMS1_TSR1_C"/>
</dbReference>
<comment type="subcellular location">
    <subcellularLocation>
        <location evidence="1">Nucleus</location>
        <location evidence="1">Nucleolus</location>
    </subcellularLocation>
</comment>
<dbReference type="GO" id="GO:0003924">
    <property type="term" value="F:GTPase activity"/>
    <property type="evidence" value="ECO:0007669"/>
    <property type="project" value="TreeGrafter"/>
</dbReference>
<feature type="domain" description="Bms1-type G" evidence="8">
    <location>
        <begin position="118"/>
        <end position="280"/>
    </location>
</feature>
<evidence type="ECO:0000313" key="9">
    <source>
        <dbReference type="EMBL" id="KHN74767.1"/>
    </source>
</evidence>
<feature type="compositionally biased region" description="Acidic residues" evidence="7">
    <location>
        <begin position="438"/>
        <end position="452"/>
    </location>
</feature>
<name>A0A0B2V0A7_TOXCA</name>
<dbReference type="STRING" id="6265.A0A0B2V0A7"/>
<feature type="region of interest" description="Disordered" evidence="7">
    <location>
        <begin position="427"/>
        <end position="452"/>
    </location>
</feature>
<dbReference type="GO" id="GO:0005730">
    <property type="term" value="C:nucleolus"/>
    <property type="evidence" value="ECO:0007669"/>
    <property type="project" value="UniProtKB-SubCell"/>
</dbReference>
<dbReference type="OMA" id="MNLPRFK"/>
<comment type="caution">
    <text evidence="9">The sequence shown here is derived from an EMBL/GenBank/DDBJ whole genome shotgun (WGS) entry which is preliminary data.</text>
</comment>
<dbReference type="GO" id="GO:0030688">
    <property type="term" value="C:preribosome, small subunit precursor"/>
    <property type="evidence" value="ECO:0007669"/>
    <property type="project" value="TreeGrafter"/>
</dbReference>
<dbReference type="SMART" id="SM00785">
    <property type="entry name" value="AARP2CN"/>
    <property type="match status" value="1"/>
</dbReference>
<sequence length="825" mass="93381">MNSTGHRPGPFKQVNKKHKTGRHRAKGTIDGELRGMNSTGHRPGPFKQVNKKHKTGRHRAKGTIDGELRGRKDVKALCRAARVLSGKIARRQQANQLRANKRNAVLAEKRGLGGENQPPFVVSVLSLAQAYPAEEVVGLLCSCDDTAIRSSSEGGHLNFISAARFKSRYVFVCPKQSCLEEVFDVVKVSDVVAFAWPLDGEVSAEQELFMSCLLSHGLPATMHFAPGIAALSTPKSKENARKNIERLIGKWSFGDAKLMACESDSDGLLALRLISTMKKKPMVTQRRRPHVLIEKTEAVDTDGDHCTLKVSGYVRGPSLNVNRLVHLPGWNDYQMKQIDLEADPHLLNASKKHQAAGDMETVPKTVLRANPTKQTSLQSEIVPDPMDGEQTWAHQFELPKDVFETKKVMKKVPAGTSAYQAAWILDDENEEGSRDGYSQDEGESDVEDDEYMVESAVEEERSDVEGDHAEAMTVTSEMDTMESGEDKEIDMSEVEKYRKERENAQFPDEIDTPFDVPARIRFQKYRGLKSFRTSPWDPSENLPSTYARIFKFADYRHSKKVALSSVDEIDDENCAPHGAYATVHIANVPLRLVEAWPKDRPMILYGLLPHEQKMSVMNMVLRKHPSCTVPILNKQKLIFHVGYRRFEAQPIFSQHTNGDKFKMERFMPSEGAFVASVFAPIMFPPAPVLVFREDAKRHQHLVASGGVLDVNPDRIILKRVVLSGHPFKILRRHAVVRYMFFNREDIEWFKPVELYTPRGRRGHIREPVGTHGHMKCTFDQQLNAMDSVMMNLYKRVYPKWTYNPMFADKKCTEQEQSGEEEQMEV</sequence>
<dbReference type="GO" id="GO:0000462">
    <property type="term" value="P:maturation of SSU-rRNA from tricistronic rRNA transcript (SSU-rRNA, 5.8S rRNA, LSU-rRNA)"/>
    <property type="evidence" value="ECO:0007669"/>
    <property type="project" value="TreeGrafter"/>
</dbReference>
<dbReference type="PROSITE" id="PS51714">
    <property type="entry name" value="G_BMS1"/>
    <property type="match status" value="1"/>
</dbReference>
<evidence type="ECO:0000256" key="5">
    <source>
        <dbReference type="ARBA" id="ARBA00038288"/>
    </source>
</evidence>
<comment type="similarity">
    <text evidence="5">Belongs to the TRAFAC class translation factor GTPase superfamily. Bms1-like GTPase family. TSR1 subfamily.</text>
</comment>
<evidence type="ECO:0000256" key="1">
    <source>
        <dbReference type="ARBA" id="ARBA00004604"/>
    </source>
</evidence>
<keyword evidence="2" id="KW-0690">Ribosome biogenesis</keyword>
<dbReference type="InterPro" id="IPR030387">
    <property type="entry name" value="G_Bms1/Tsr1_dom"/>
</dbReference>
<feature type="region of interest" description="Disordered" evidence="7">
    <location>
        <begin position="1"/>
        <end position="50"/>
    </location>
</feature>
<comment type="function">
    <text evidence="4">Required during maturation of the 40S ribosomal subunit in the nucleolus.</text>
</comment>
<keyword evidence="10" id="KW-1185">Reference proteome</keyword>
<dbReference type="EMBL" id="JPKZ01002824">
    <property type="protein sequence ID" value="KHN74767.1"/>
    <property type="molecule type" value="Genomic_DNA"/>
</dbReference>
<dbReference type="GO" id="GO:0000479">
    <property type="term" value="P:endonucleolytic cleavage of tricistronic rRNA transcript (SSU-rRNA, 5.8S rRNA, LSU-rRNA)"/>
    <property type="evidence" value="ECO:0007669"/>
    <property type="project" value="TreeGrafter"/>
</dbReference>
<evidence type="ECO:0000256" key="7">
    <source>
        <dbReference type="SAM" id="MobiDB-lite"/>
    </source>
</evidence>
<evidence type="ECO:0000256" key="4">
    <source>
        <dbReference type="ARBA" id="ARBA00037087"/>
    </source>
</evidence>
<organism evidence="9 10">
    <name type="scientific">Toxocara canis</name>
    <name type="common">Canine roundworm</name>
    <dbReference type="NCBI Taxonomy" id="6265"/>
    <lineage>
        <taxon>Eukaryota</taxon>
        <taxon>Metazoa</taxon>
        <taxon>Ecdysozoa</taxon>
        <taxon>Nematoda</taxon>
        <taxon>Chromadorea</taxon>
        <taxon>Rhabditida</taxon>
        <taxon>Spirurina</taxon>
        <taxon>Ascaridomorpha</taxon>
        <taxon>Ascaridoidea</taxon>
        <taxon>Toxocaridae</taxon>
        <taxon>Toxocara</taxon>
    </lineage>
</organism>
<keyword evidence="3" id="KW-0539">Nucleus</keyword>
<dbReference type="PANTHER" id="PTHR12858:SF1">
    <property type="entry name" value="PRE-RRNA-PROCESSING PROTEIN TSR1 HOMOLOG"/>
    <property type="match status" value="1"/>
</dbReference>
<dbReference type="GO" id="GO:0034511">
    <property type="term" value="F:U3 snoRNA binding"/>
    <property type="evidence" value="ECO:0007669"/>
    <property type="project" value="TreeGrafter"/>
</dbReference>
<dbReference type="PANTHER" id="PTHR12858">
    <property type="entry name" value="RIBOSOME BIOGENESIS PROTEIN"/>
    <property type="match status" value="1"/>
</dbReference>